<proteinExistence type="predicted"/>
<reference evidence="2 3" key="1">
    <citation type="journal article" date="2014" name="Environ. Microbiol.">
        <title>The nitrate-ammonifying and nosZ-carrying bacterium Bacillus vireti is a potent source and sink for nitric and nitrous oxide under high nitrate conditions.</title>
        <authorList>
            <person name="Mania D."/>
            <person name="Heylen K."/>
            <person name="van Spanning R.J."/>
            <person name="Frostegard A."/>
        </authorList>
    </citation>
    <scope>NUCLEOTIDE SEQUENCE [LARGE SCALE GENOMIC DNA]</scope>
    <source>
        <strain evidence="2 3">LMG 21834</strain>
    </source>
</reference>
<evidence type="ECO:0000256" key="1">
    <source>
        <dbReference type="SAM" id="SignalP"/>
    </source>
</evidence>
<sequence>MKKFVFLISFSLIFLASCSQVIAMHNKGLEKSISSALEKNSVTEIDLNSLTGFDWDKAYLITPYTDQETINKQLGVKFKDPTNMAYRDDIYLLVFLVKNEVVQYVKIPTKFGSLMHGNKDGITPSNAIIKIHKK</sequence>
<keyword evidence="3" id="KW-1185">Reference proteome</keyword>
<keyword evidence="1" id="KW-0732">Signal</keyword>
<dbReference type="RefSeq" id="WP_024026645.1">
    <property type="nucleotide sequence ID" value="NZ_ALAN01000015.1"/>
</dbReference>
<dbReference type="EMBL" id="ALAN01000015">
    <property type="protein sequence ID" value="ETI70509.1"/>
    <property type="molecule type" value="Genomic_DNA"/>
</dbReference>
<organism evidence="2 3">
    <name type="scientific">Neobacillus vireti LMG 21834</name>
    <dbReference type="NCBI Taxonomy" id="1131730"/>
    <lineage>
        <taxon>Bacteria</taxon>
        <taxon>Bacillati</taxon>
        <taxon>Bacillota</taxon>
        <taxon>Bacilli</taxon>
        <taxon>Bacillales</taxon>
        <taxon>Bacillaceae</taxon>
        <taxon>Neobacillus</taxon>
    </lineage>
</organism>
<gene>
    <name evidence="2" type="ORF">BAVI_02134</name>
</gene>
<dbReference type="Proteomes" id="UP000018877">
    <property type="component" value="Unassembled WGS sequence"/>
</dbReference>
<comment type="caution">
    <text evidence="2">The sequence shown here is derived from an EMBL/GenBank/DDBJ whole genome shotgun (WGS) entry which is preliminary data.</text>
</comment>
<evidence type="ECO:0000313" key="3">
    <source>
        <dbReference type="Proteomes" id="UP000018877"/>
    </source>
</evidence>
<protein>
    <recommendedName>
        <fullName evidence="4">Lipoprotein</fullName>
    </recommendedName>
</protein>
<evidence type="ECO:0000313" key="2">
    <source>
        <dbReference type="EMBL" id="ETI70509.1"/>
    </source>
</evidence>
<dbReference type="PROSITE" id="PS51257">
    <property type="entry name" value="PROKAR_LIPOPROTEIN"/>
    <property type="match status" value="1"/>
</dbReference>
<name>A0AB94ITV3_9BACI</name>
<feature type="chain" id="PRO_5044499972" description="Lipoprotein" evidence="1">
    <location>
        <begin position="24"/>
        <end position="134"/>
    </location>
</feature>
<evidence type="ECO:0008006" key="4">
    <source>
        <dbReference type="Google" id="ProtNLM"/>
    </source>
</evidence>
<accession>A0AB94ITV3</accession>
<dbReference type="AlphaFoldDB" id="A0AB94ITV3"/>
<feature type="signal peptide" evidence="1">
    <location>
        <begin position="1"/>
        <end position="23"/>
    </location>
</feature>